<dbReference type="Gene3D" id="3.40.50.2000">
    <property type="entry name" value="Glycogen Phosphorylase B"/>
    <property type="match status" value="2"/>
</dbReference>
<reference evidence="3" key="1">
    <citation type="submission" date="2022-11" db="EMBL/GenBank/DDBJ databases">
        <title>Salinimicrobium profundisediminis sp. nov., isolated from deep-sea sediment of the Mariana Trench.</title>
        <authorList>
            <person name="Fu H."/>
        </authorList>
    </citation>
    <scope>NUCLEOTIDE SEQUENCE</scope>
    <source>
        <strain evidence="3">MT39</strain>
    </source>
</reference>
<evidence type="ECO:0000313" key="4">
    <source>
        <dbReference type="Proteomes" id="UP001148482"/>
    </source>
</evidence>
<dbReference type="Pfam" id="PF01075">
    <property type="entry name" value="Glyco_transf_9"/>
    <property type="match status" value="1"/>
</dbReference>
<dbReference type="InterPro" id="IPR002201">
    <property type="entry name" value="Glyco_trans_9"/>
</dbReference>
<proteinExistence type="predicted"/>
<dbReference type="PANTHER" id="PTHR30160:SF7">
    <property type="entry name" value="ADP-HEPTOSE--LPS HEPTOSYLTRANSFERASE 2"/>
    <property type="match status" value="1"/>
</dbReference>
<organism evidence="3 4">
    <name type="scientific">Salinimicrobium profundisediminis</name>
    <dbReference type="NCBI Taxonomy" id="2994553"/>
    <lineage>
        <taxon>Bacteria</taxon>
        <taxon>Pseudomonadati</taxon>
        <taxon>Bacteroidota</taxon>
        <taxon>Flavobacteriia</taxon>
        <taxon>Flavobacteriales</taxon>
        <taxon>Flavobacteriaceae</taxon>
        <taxon>Salinimicrobium</taxon>
    </lineage>
</organism>
<gene>
    <name evidence="3" type="ORF">OQ279_06055</name>
</gene>
<keyword evidence="2" id="KW-0808">Transferase</keyword>
<comment type="caution">
    <text evidence="3">The sequence shown here is derived from an EMBL/GenBank/DDBJ whole genome shotgun (WGS) entry which is preliminary data.</text>
</comment>
<name>A0A9X3I195_9FLAO</name>
<dbReference type="PANTHER" id="PTHR30160">
    <property type="entry name" value="TETRAACYLDISACCHARIDE 4'-KINASE-RELATED"/>
    <property type="match status" value="1"/>
</dbReference>
<keyword evidence="4" id="KW-1185">Reference proteome</keyword>
<dbReference type="SUPFAM" id="SSF53756">
    <property type="entry name" value="UDP-Glycosyltransferase/glycogen phosphorylase"/>
    <property type="match status" value="1"/>
</dbReference>
<dbReference type="CDD" id="cd03789">
    <property type="entry name" value="GT9_LPS_heptosyltransferase"/>
    <property type="match status" value="1"/>
</dbReference>
<evidence type="ECO:0000256" key="1">
    <source>
        <dbReference type="ARBA" id="ARBA00022676"/>
    </source>
</evidence>
<dbReference type="GO" id="GO:0005829">
    <property type="term" value="C:cytosol"/>
    <property type="evidence" value="ECO:0007669"/>
    <property type="project" value="TreeGrafter"/>
</dbReference>
<dbReference type="InterPro" id="IPR051199">
    <property type="entry name" value="LPS_LOS_Heptosyltrfase"/>
</dbReference>
<keyword evidence="1" id="KW-0328">Glycosyltransferase</keyword>
<dbReference type="EMBL" id="JAPJDA010000008">
    <property type="protein sequence ID" value="MCX2837712.1"/>
    <property type="molecule type" value="Genomic_DNA"/>
</dbReference>
<evidence type="ECO:0000256" key="2">
    <source>
        <dbReference type="ARBA" id="ARBA00022679"/>
    </source>
</evidence>
<dbReference type="GO" id="GO:0008713">
    <property type="term" value="F:ADP-heptose-lipopolysaccharide heptosyltransferase activity"/>
    <property type="evidence" value="ECO:0007669"/>
    <property type="project" value="TreeGrafter"/>
</dbReference>
<accession>A0A9X3I195</accession>
<sequence>MIIQQKMIGDVLTSSILFEALHKKFPKAELHYLIQPHTLPVVENNPFIDKFIIYNSGLNKNPFRFLQFVNRIRQEEYTHVIDIYSKISTGIISLLSGASCRLSYHKKYTSPFYSQTFQNIKNPSTCAGLAIENRMQFLQAFHTDFPMHSRPKIYLEKLQKEKAATHLEQGGICHSNPLIMCGILGSSGNKSYPPAYMSKLLDTVANQVKDSQILFNYSPSQEKEAIAIYNLCSETTRSRIFFNLYARELADYISNCANCDIFIGNEGGAANIAKALAVPTFSIHSPSIKKNYWGIYCDDRDKVSVHLEDYEPSLFQNKKEKEIRAKNLKYYKVFRPELIQPKLESFLKNLDL</sequence>
<dbReference type="Proteomes" id="UP001148482">
    <property type="component" value="Unassembled WGS sequence"/>
</dbReference>
<protein>
    <submittedName>
        <fullName evidence="3">Glycosyltransferase family 9 protein</fullName>
    </submittedName>
</protein>
<dbReference type="AlphaFoldDB" id="A0A9X3I195"/>
<evidence type="ECO:0000313" key="3">
    <source>
        <dbReference type="EMBL" id="MCX2837712.1"/>
    </source>
</evidence>
<dbReference type="RefSeq" id="WP_266068953.1">
    <property type="nucleotide sequence ID" value="NZ_JAPJDA010000008.1"/>
</dbReference>
<dbReference type="GO" id="GO:0009244">
    <property type="term" value="P:lipopolysaccharide core region biosynthetic process"/>
    <property type="evidence" value="ECO:0007669"/>
    <property type="project" value="TreeGrafter"/>
</dbReference>